<dbReference type="Gene3D" id="4.10.220.110">
    <property type="match status" value="1"/>
</dbReference>
<dbReference type="AlphaFoldDB" id="A0A3B1AIX3"/>
<dbReference type="Gene3D" id="2.40.50.230">
    <property type="entry name" value="Gp5 N-terminal domain"/>
    <property type="match status" value="1"/>
</dbReference>
<organism evidence="1">
    <name type="scientific">hydrothermal vent metagenome</name>
    <dbReference type="NCBI Taxonomy" id="652676"/>
    <lineage>
        <taxon>unclassified sequences</taxon>
        <taxon>metagenomes</taxon>
        <taxon>ecological metagenomes</taxon>
    </lineage>
</organism>
<dbReference type="EMBL" id="UOFR01000070">
    <property type="protein sequence ID" value="VAW99793.1"/>
    <property type="molecule type" value="Genomic_DNA"/>
</dbReference>
<dbReference type="InterPro" id="IPR017847">
    <property type="entry name" value="T6SS_RhsGE_Vgr_subset"/>
</dbReference>
<evidence type="ECO:0000313" key="1">
    <source>
        <dbReference type="EMBL" id="VAW99793.1"/>
    </source>
</evidence>
<dbReference type="SUPFAM" id="SSF69279">
    <property type="entry name" value="Phage tail proteins"/>
    <property type="match status" value="2"/>
</dbReference>
<name>A0A3B1AIX3_9ZZZZ</name>
<evidence type="ECO:0008006" key="2">
    <source>
        <dbReference type="Google" id="ProtNLM"/>
    </source>
</evidence>
<reference evidence="1" key="1">
    <citation type="submission" date="2018-06" db="EMBL/GenBank/DDBJ databases">
        <authorList>
            <person name="Zhirakovskaya E."/>
        </authorList>
    </citation>
    <scope>NUCLEOTIDE SEQUENCE</scope>
</reference>
<dbReference type="Pfam" id="PF05954">
    <property type="entry name" value="Phage_GPD"/>
    <property type="match status" value="1"/>
</dbReference>
<dbReference type="SUPFAM" id="SSF69349">
    <property type="entry name" value="Phage fibre proteins"/>
    <property type="match status" value="1"/>
</dbReference>
<dbReference type="Gene3D" id="3.55.50.10">
    <property type="entry name" value="Baseplate protein-like domains"/>
    <property type="match status" value="1"/>
</dbReference>
<accession>A0A3B1AIX3</accession>
<protein>
    <recommendedName>
        <fullName evidence="2">VgrG protein</fullName>
    </recommendedName>
</protein>
<dbReference type="Gene3D" id="2.30.110.50">
    <property type="match status" value="1"/>
</dbReference>
<sequence length="903" mass="99687">MLNAQGLANFPANKAKITIDVNGSPHPALSMEGEETVSEGFHYVVTLLTDKYAPLNSFVGATTKMAFHGQDGIARTVIGVVTRMHELGWKDEQTMRIELTFESNLSRLKYTTDTRIILGHSVPDLIKQTCERNGLLKDQLHFDLSRAYPVKPYTLQADETDWAFISRLAANSGIYFYSIAKDDQEVIVFTDHNAHCPYIAREVLSFIAPSGSNEDVMGQALVGVHHLAATARLGIPQSRVHDYNEETPSTNLLASTAIEPTTSIHSTPQPGETLFGLGTRSLDESDQHSKRIAECAQVVALDLTAQNNVVDMAAGHICSLEASQFDAQYNADYFITTVTHKASQFAGHNEGDPDIAYRNKATCIKRETPYRSKTVPHPEMPMTMTARIESDGPYAHLDEQGKYKLRALFDLSKTKHTQATIPMRRVSPYGGLPNESNVGFHTPLHDGDEVLISCLNGDPDRPMIVGTVPNPDRVSPVTSANPSVNRLRTMSDNELTFDDTKNKEAITLRTYEGYNILHMDAAEVGHKVRLASEHGAMSTFAKKNIHRESGDTMTERIGNDRLVKVKNKHRTETQTKEIHHQAKTDHLHAAHNNLNSESGQNTELKSGRHTIIDVEDNVNITIKGANGMFATVRNGEVFIQSANKIDIKGQGGGDITFEQSGGGFKINSGGVVSFYGKKVFFGGSGGVQLNGKVNYSVPGPNPPGPVSTAAPIPFAGISLLKDPNEAQVYNLVWDRDRVPVGEKAHAQFSVKNFEGGEAATIKIYELDSDNTKQHIDTLSTTLDDGTGHYSLKWIRNLSEALKDQELDEQIGEKSPLSYIFEVDIEGTVSDKDSSELYLTRTLEIDLVNEDNEMLEDDVEIIVTDSEGAKHYVYSKEGIITLDNMLMGYMNIELPEYDHRIEDK</sequence>
<dbReference type="InterPro" id="IPR006533">
    <property type="entry name" value="T6SS_Vgr_RhsGE"/>
</dbReference>
<proteinExistence type="predicted"/>
<dbReference type="SUPFAM" id="SSF69255">
    <property type="entry name" value="gp5 N-terminal domain-like"/>
    <property type="match status" value="1"/>
</dbReference>
<gene>
    <name evidence="1" type="ORF">MNBD_GAMMA21-2341</name>
</gene>
<dbReference type="InterPro" id="IPR037026">
    <property type="entry name" value="Vgr_OB-fold_dom_sf"/>
</dbReference>
<dbReference type="NCBIfam" id="TIGR03361">
    <property type="entry name" value="VI_Rhs_Vgr"/>
    <property type="match status" value="1"/>
</dbReference>
<dbReference type="NCBIfam" id="TIGR01646">
    <property type="entry name" value="vgr_GE"/>
    <property type="match status" value="1"/>
</dbReference>